<accession>A0A918JTX0</accession>
<dbReference type="AlphaFoldDB" id="A0A918JTX0"/>
<dbReference type="InterPro" id="IPR024079">
    <property type="entry name" value="MetalloPept_cat_dom_sf"/>
</dbReference>
<evidence type="ECO:0000313" key="2">
    <source>
        <dbReference type="Proteomes" id="UP000601108"/>
    </source>
</evidence>
<evidence type="ECO:0008006" key="3">
    <source>
        <dbReference type="Google" id="ProtNLM"/>
    </source>
</evidence>
<reference evidence="1 2" key="1">
    <citation type="journal article" date="2014" name="Int. J. Syst. Evol. Microbiol.">
        <title>Complete genome sequence of Corynebacterium casei LMG S-19264T (=DSM 44701T), isolated from a smear-ripened cheese.</title>
        <authorList>
            <consortium name="US DOE Joint Genome Institute (JGI-PGF)"/>
            <person name="Walter F."/>
            <person name="Albersmeier A."/>
            <person name="Kalinowski J."/>
            <person name="Ruckert C."/>
        </authorList>
    </citation>
    <scope>NUCLEOTIDE SEQUENCE [LARGE SCALE GENOMIC DNA]</scope>
    <source>
        <strain evidence="1 2">KCTC 12285</strain>
    </source>
</reference>
<proteinExistence type="predicted"/>
<gene>
    <name evidence="1" type="ORF">GCM10007384_12200</name>
</gene>
<dbReference type="Pfam" id="PF13582">
    <property type="entry name" value="Reprolysin_3"/>
    <property type="match status" value="1"/>
</dbReference>
<keyword evidence="2" id="KW-1185">Reference proteome</keyword>
<comment type="caution">
    <text evidence="1">The sequence shown here is derived from an EMBL/GenBank/DDBJ whole genome shotgun (WGS) entry which is preliminary data.</text>
</comment>
<name>A0A918JTX0_9FLAO</name>
<dbReference type="Gene3D" id="3.40.390.10">
    <property type="entry name" value="Collagenase (Catalytic Domain)"/>
    <property type="match status" value="1"/>
</dbReference>
<organism evidence="1 2">
    <name type="scientific">Aquimarina muelleri</name>
    <dbReference type="NCBI Taxonomy" id="279356"/>
    <lineage>
        <taxon>Bacteria</taxon>
        <taxon>Pseudomonadati</taxon>
        <taxon>Bacteroidota</taxon>
        <taxon>Flavobacteriia</taxon>
        <taxon>Flavobacteriales</taxon>
        <taxon>Flavobacteriaceae</taxon>
        <taxon>Aquimarina</taxon>
    </lineage>
</organism>
<protein>
    <recommendedName>
        <fullName evidence="3">Pregnancy-associated plasma protein-A</fullName>
    </recommendedName>
</protein>
<dbReference type="Proteomes" id="UP000601108">
    <property type="component" value="Unassembled WGS sequence"/>
</dbReference>
<dbReference type="GO" id="GO:0008237">
    <property type="term" value="F:metallopeptidase activity"/>
    <property type="evidence" value="ECO:0007669"/>
    <property type="project" value="InterPro"/>
</dbReference>
<dbReference type="SUPFAM" id="SSF55486">
    <property type="entry name" value="Metalloproteases ('zincins'), catalytic domain"/>
    <property type="match status" value="1"/>
</dbReference>
<evidence type="ECO:0000313" key="1">
    <source>
        <dbReference type="EMBL" id="GGX12030.1"/>
    </source>
</evidence>
<dbReference type="EMBL" id="BMWS01000006">
    <property type="protein sequence ID" value="GGX12030.1"/>
    <property type="molecule type" value="Genomic_DNA"/>
</dbReference>
<sequence>MIHENPTEFQTIMPFFGEQCGTHSPPPTKRDLNKSGAEVGSNPVFTNTQYVLNVKVHFISNNVPVADQQNKALDIVGSLNINYNPANIFFKYKGYDNISNPALLNFNSTNINTHFTLSTPDAIHIFISDTFNGQSPTSQGTNGICITRMANFGSGFNIYDKFIVIRKDQIPVLNSSAPSNIDFKYYTLAHEMGHYLGLYHTHTQWKMVGGQLEEANDAECGLEENYNGSQWSTLGDRIQDTNPDRSIRKYMNGSAMYNSNCTIRPQGWQANATCSTSVNFNLFNPSMNNIMAYYNTCRTGFSQGQYTYMKNFIADESVPNRFLNTKMNTIDALYLAFEGGYAGGHQGTPPPSTILRFQKGFDYEFVGCGQTTPSVIQSYGIHQIPTGHPYLTSIKITQVSNTDTQNCNYPMPSSFNGGEVITFDTMMYGGDYEIKKLNNQEVLNENLINSLPNGHHIIKKYLDNGQILESNIIKNK</sequence>